<keyword evidence="8" id="KW-0378">Hydrolase</keyword>
<keyword evidence="15" id="KW-1185">Reference proteome</keyword>
<evidence type="ECO:0000256" key="11">
    <source>
        <dbReference type="ARBA" id="ARBA00023136"/>
    </source>
</evidence>
<feature type="domain" description="Ubiquitin-like protease family profile" evidence="13">
    <location>
        <begin position="210"/>
        <end position="318"/>
    </location>
</feature>
<keyword evidence="7" id="KW-0833">Ubl conjugation pathway</keyword>
<evidence type="ECO:0000259" key="13">
    <source>
        <dbReference type="Pfam" id="PF02902"/>
    </source>
</evidence>
<gene>
    <name evidence="14" type="ORF">H359_0805</name>
</gene>
<organism evidence="14 15">
    <name type="scientific">Chlamydia ibidis 10-1398/6</name>
    <dbReference type="NCBI Taxonomy" id="1046581"/>
    <lineage>
        <taxon>Bacteria</taxon>
        <taxon>Pseudomonadati</taxon>
        <taxon>Chlamydiota</taxon>
        <taxon>Chlamydiia</taxon>
        <taxon>Chlamydiales</taxon>
        <taxon>Chlamydiaceae</taxon>
        <taxon>Chlamydia/Chlamydophila group</taxon>
        <taxon>Chlamydia</taxon>
    </lineage>
</organism>
<evidence type="ECO:0000256" key="10">
    <source>
        <dbReference type="ARBA" id="ARBA00023026"/>
    </source>
</evidence>
<dbReference type="Gene3D" id="3.40.395.10">
    <property type="entry name" value="Adenoviral Proteinase, Chain A"/>
    <property type="match status" value="1"/>
</dbReference>
<evidence type="ECO:0000256" key="12">
    <source>
        <dbReference type="SAM" id="Phobius"/>
    </source>
</evidence>
<evidence type="ECO:0000256" key="4">
    <source>
        <dbReference type="ARBA" id="ARBA00022525"/>
    </source>
</evidence>
<feature type="transmembrane region" description="Helical" evidence="12">
    <location>
        <begin position="52"/>
        <end position="72"/>
    </location>
</feature>
<name>A0ABP2XDA7_9CHLA</name>
<evidence type="ECO:0000256" key="7">
    <source>
        <dbReference type="ARBA" id="ARBA00022786"/>
    </source>
</evidence>
<evidence type="ECO:0000256" key="1">
    <source>
        <dbReference type="ARBA" id="ARBA00004167"/>
    </source>
</evidence>
<sequence length="341" mass="38521">MASFLISESAPGFSKNLLTIPTSKWLNEINQSNMSGSKSFTQANFLDKISRVLLAIFCILVTLGLILIFLPVRKLLDLDIYADDSIVISNQFASLYQLPHKYIPNQYHITGWDTDDLISFGNFIKKIHPKLSSLSFSKIISIYNAESITHGDLLVEKNKTEHSVTDNISEDSVSQTKNFVLAYPLWHHPLATSPEDMWCKMREHALFQHIGLSHWTLLIVNTELREVVFFDSLANYINNSVLDPMLSDIAKVSGQMYPLENQTQDFTIKKAAATPLQQDGTSCGIWVAWYLDKYLSNPEFSLSNLDANRAQSLLHQFYKNTCSQLATAKLSSSSLSIQRET</sequence>
<proteinExistence type="predicted"/>
<dbReference type="GO" id="GO:0008233">
    <property type="term" value="F:peptidase activity"/>
    <property type="evidence" value="ECO:0007669"/>
    <property type="project" value="UniProtKB-KW"/>
</dbReference>
<dbReference type="RefSeq" id="WP_021119618.1">
    <property type="nucleotide sequence ID" value="NZ_APJW01000003.1"/>
</dbReference>
<dbReference type="Proteomes" id="UP000016064">
    <property type="component" value="Unassembled WGS sequence"/>
</dbReference>
<keyword evidence="5 14" id="KW-0645">Protease</keyword>
<comment type="caution">
    <text evidence="14">The sequence shown here is derived from an EMBL/GenBank/DDBJ whole genome shotgun (WGS) entry which is preliminary data.</text>
</comment>
<evidence type="ECO:0000313" key="14">
    <source>
        <dbReference type="EMBL" id="EQM62417.1"/>
    </source>
</evidence>
<dbReference type="Pfam" id="PF02902">
    <property type="entry name" value="Peptidase_C48"/>
    <property type="match status" value="1"/>
</dbReference>
<evidence type="ECO:0000256" key="5">
    <source>
        <dbReference type="ARBA" id="ARBA00022670"/>
    </source>
</evidence>
<keyword evidence="10" id="KW-0843">Virulence</keyword>
<protein>
    <submittedName>
        <fullName evidence="14">Ulp1 protease family, C-terminal catalytic domain protein</fullName>
    </submittedName>
</protein>
<keyword evidence="9 12" id="KW-1133">Transmembrane helix</keyword>
<evidence type="ECO:0000256" key="2">
    <source>
        <dbReference type="ARBA" id="ARBA00004340"/>
    </source>
</evidence>
<evidence type="ECO:0000256" key="3">
    <source>
        <dbReference type="ARBA" id="ARBA00004613"/>
    </source>
</evidence>
<keyword evidence="4" id="KW-0964">Secreted</keyword>
<dbReference type="InterPro" id="IPR003653">
    <property type="entry name" value="Peptidase_C48_C"/>
</dbReference>
<dbReference type="GO" id="GO:0006508">
    <property type="term" value="P:proteolysis"/>
    <property type="evidence" value="ECO:0007669"/>
    <property type="project" value="UniProtKB-KW"/>
</dbReference>
<dbReference type="SUPFAM" id="SSF54001">
    <property type="entry name" value="Cysteine proteinases"/>
    <property type="match status" value="1"/>
</dbReference>
<evidence type="ECO:0000256" key="8">
    <source>
        <dbReference type="ARBA" id="ARBA00022801"/>
    </source>
</evidence>
<evidence type="ECO:0000313" key="15">
    <source>
        <dbReference type="Proteomes" id="UP000016064"/>
    </source>
</evidence>
<accession>A0ABP2XDA7</accession>
<keyword evidence="11 12" id="KW-0472">Membrane</keyword>
<reference evidence="14 15" key="1">
    <citation type="submission" date="2013-07" db="EMBL/GenBank/DDBJ databases">
        <title>Isolation of a new Chlamydia species from the feral Sacred Ibis (Threskiornis aethiopicus): Chlamydia ibidis.</title>
        <authorList>
            <person name="Vorimore F."/>
            <person name="Hsia R.-C."/>
            <person name="Huot-Creasy H."/>
            <person name="Bastian S."/>
            <person name="Deruyter L."/>
            <person name="Passet A."/>
            <person name="Sachse K."/>
            <person name="Bavoil P."/>
            <person name="Myers G."/>
            <person name="Laroucau K."/>
        </authorList>
    </citation>
    <scope>NUCLEOTIDE SEQUENCE [LARGE SCALE GENOMIC DNA]</scope>
    <source>
        <strain evidence="14 15">10-1398/6</strain>
    </source>
</reference>
<dbReference type="InterPro" id="IPR038765">
    <property type="entry name" value="Papain-like_cys_pep_sf"/>
</dbReference>
<dbReference type="EMBL" id="APJW01000003">
    <property type="protein sequence ID" value="EQM62417.1"/>
    <property type="molecule type" value="Genomic_DNA"/>
</dbReference>
<comment type="subcellular location">
    <subcellularLocation>
        <location evidence="2">Host cell</location>
    </subcellularLocation>
    <subcellularLocation>
        <location evidence="1">Membrane</location>
        <topology evidence="1">Single-pass membrane protein</topology>
    </subcellularLocation>
    <subcellularLocation>
        <location evidence="3">Secreted</location>
    </subcellularLocation>
</comment>
<keyword evidence="6 12" id="KW-0812">Transmembrane</keyword>
<evidence type="ECO:0000256" key="6">
    <source>
        <dbReference type="ARBA" id="ARBA00022692"/>
    </source>
</evidence>
<evidence type="ECO:0000256" key="9">
    <source>
        <dbReference type="ARBA" id="ARBA00022989"/>
    </source>
</evidence>